<dbReference type="Proteomes" id="UP001179952">
    <property type="component" value="Unassembled WGS sequence"/>
</dbReference>
<name>A0AAV9A236_ACOGR</name>
<reference evidence="1" key="1">
    <citation type="journal article" date="2023" name="Nat. Commun.">
        <title>Diploid and tetraploid genomes of Acorus and the evolution of monocots.</title>
        <authorList>
            <person name="Ma L."/>
            <person name="Liu K.W."/>
            <person name="Li Z."/>
            <person name="Hsiao Y.Y."/>
            <person name="Qi Y."/>
            <person name="Fu T."/>
            <person name="Tang G.D."/>
            <person name="Zhang D."/>
            <person name="Sun W.H."/>
            <person name="Liu D.K."/>
            <person name="Li Y."/>
            <person name="Chen G.Z."/>
            <person name="Liu X.D."/>
            <person name="Liao X.Y."/>
            <person name="Jiang Y.T."/>
            <person name="Yu X."/>
            <person name="Hao Y."/>
            <person name="Huang J."/>
            <person name="Zhao X.W."/>
            <person name="Ke S."/>
            <person name="Chen Y.Y."/>
            <person name="Wu W.L."/>
            <person name="Hsu J.L."/>
            <person name="Lin Y.F."/>
            <person name="Huang M.D."/>
            <person name="Li C.Y."/>
            <person name="Huang L."/>
            <person name="Wang Z.W."/>
            <person name="Zhao X."/>
            <person name="Zhong W.Y."/>
            <person name="Peng D.H."/>
            <person name="Ahmad S."/>
            <person name="Lan S."/>
            <person name="Zhang J.S."/>
            <person name="Tsai W.C."/>
            <person name="Van de Peer Y."/>
            <person name="Liu Z.J."/>
        </authorList>
    </citation>
    <scope>NUCLEOTIDE SEQUENCE</scope>
    <source>
        <strain evidence="1">SCP</strain>
    </source>
</reference>
<proteinExistence type="predicted"/>
<keyword evidence="2" id="KW-1185">Reference proteome</keyword>
<accession>A0AAV9A236</accession>
<dbReference type="EMBL" id="JAUJYN010000024">
    <property type="protein sequence ID" value="KAK1258144.1"/>
    <property type="molecule type" value="Genomic_DNA"/>
</dbReference>
<gene>
    <name evidence="1" type="ORF">QJS04_geneDACA024988</name>
</gene>
<reference evidence="1" key="2">
    <citation type="submission" date="2023-06" db="EMBL/GenBank/DDBJ databases">
        <authorList>
            <person name="Ma L."/>
            <person name="Liu K.-W."/>
            <person name="Li Z."/>
            <person name="Hsiao Y.-Y."/>
            <person name="Qi Y."/>
            <person name="Fu T."/>
            <person name="Tang G."/>
            <person name="Zhang D."/>
            <person name="Sun W.-H."/>
            <person name="Liu D.-K."/>
            <person name="Li Y."/>
            <person name="Chen G.-Z."/>
            <person name="Liu X.-D."/>
            <person name="Liao X.-Y."/>
            <person name="Jiang Y.-T."/>
            <person name="Yu X."/>
            <person name="Hao Y."/>
            <person name="Huang J."/>
            <person name="Zhao X.-W."/>
            <person name="Ke S."/>
            <person name="Chen Y.-Y."/>
            <person name="Wu W.-L."/>
            <person name="Hsu J.-L."/>
            <person name="Lin Y.-F."/>
            <person name="Huang M.-D."/>
            <person name="Li C.-Y."/>
            <person name="Huang L."/>
            <person name="Wang Z.-W."/>
            <person name="Zhao X."/>
            <person name="Zhong W.-Y."/>
            <person name="Peng D.-H."/>
            <person name="Ahmad S."/>
            <person name="Lan S."/>
            <person name="Zhang J.-S."/>
            <person name="Tsai W.-C."/>
            <person name="Van De Peer Y."/>
            <person name="Liu Z.-J."/>
        </authorList>
    </citation>
    <scope>NUCLEOTIDE SEQUENCE</scope>
    <source>
        <strain evidence="1">SCP</strain>
        <tissue evidence="1">Leaves</tissue>
    </source>
</reference>
<evidence type="ECO:0000313" key="1">
    <source>
        <dbReference type="EMBL" id="KAK1258144.1"/>
    </source>
</evidence>
<dbReference type="AlphaFoldDB" id="A0AAV9A236"/>
<comment type="caution">
    <text evidence="1">The sequence shown here is derived from an EMBL/GenBank/DDBJ whole genome shotgun (WGS) entry which is preliminary data.</text>
</comment>
<organism evidence="1 2">
    <name type="scientific">Acorus gramineus</name>
    <name type="common">Dwarf sweet flag</name>
    <dbReference type="NCBI Taxonomy" id="55184"/>
    <lineage>
        <taxon>Eukaryota</taxon>
        <taxon>Viridiplantae</taxon>
        <taxon>Streptophyta</taxon>
        <taxon>Embryophyta</taxon>
        <taxon>Tracheophyta</taxon>
        <taxon>Spermatophyta</taxon>
        <taxon>Magnoliopsida</taxon>
        <taxon>Liliopsida</taxon>
        <taxon>Acoraceae</taxon>
        <taxon>Acorus</taxon>
    </lineage>
</organism>
<sequence length="115" mass="13213">MSHGYTLSVILPELVSLVCDPKARVANLWCSERGTWDIRLHQNLQDNKIEHLGSCSERAEASQLYDQSNQVQWVPNACGGHVVKLGYDWWRRHLQPNKTMSVKAKEVWESKIPSK</sequence>
<evidence type="ECO:0000313" key="2">
    <source>
        <dbReference type="Proteomes" id="UP001179952"/>
    </source>
</evidence>
<protein>
    <submittedName>
        <fullName evidence="1">Uncharacterized protein</fullName>
    </submittedName>
</protein>